<reference evidence="2 3" key="1">
    <citation type="submission" date="2014-06" db="EMBL/GenBank/DDBJ databases">
        <title>Draft genome sequence of Bacillus gaemokensis JCM 15801 (MCCC 1A00707).</title>
        <authorList>
            <person name="Lai Q."/>
            <person name="Liu Y."/>
            <person name="Shao Z."/>
        </authorList>
    </citation>
    <scope>NUCLEOTIDE SEQUENCE [LARGE SCALE GENOMIC DNA]</scope>
    <source>
        <strain evidence="2 3">JCM 15801</strain>
    </source>
</reference>
<dbReference type="eggNOG" id="COG1277">
    <property type="taxonomic scope" value="Bacteria"/>
</dbReference>
<keyword evidence="1" id="KW-1133">Transmembrane helix</keyword>
<keyword evidence="3" id="KW-1185">Reference proteome</keyword>
<dbReference type="AlphaFoldDB" id="A0A073KMM8"/>
<gene>
    <name evidence="2" type="ORF">BAGA_07830</name>
</gene>
<dbReference type="Pfam" id="PF12730">
    <property type="entry name" value="ABC2_membrane_4"/>
    <property type="match status" value="1"/>
</dbReference>
<evidence type="ECO:0000256" key="1">
    <source>
        <dbReference type="SAM" id="Phobius"/>
    </source>
</evidence>
<dbReference type="OrthoDB" id="8613028at2"/>
<feature type="transmembrane region" description="Helical" evidence="1">
    <location>
        <begin position="98"/>
        <end position="128"/>
    </location>
</feature>
<feature type="transmembrane region" description="Helical" evidence="1">
    <location>
        <begin position="20"/>
        <end position="39"/>
    </location>
</feature>
<evidence type="ECO:0000313" key="2">
    <source>
        <dbReference type="EMBL" id="KEK23628.1"/>
    </source>
</evidence>
<dbReference type="PANTHER" id="PTHR37305">
    <property type="entry name" value="INTEGRAL MEMBRANE PROTEIN-RELATED"/>
    <property type="match status" value="1"/>
</dbReference>
<feature type="transmembrane region" description="Helical" evidence="1">
    <location>
        <begin position="170"/>
        <end position="194"/>
    </location>
</feature>
<dbReference type="RefSeq" id="WP_033675417.1">
    <property type="nucleotide sequence ID" value="NZ_JOTM01000014.1"/>
</dbReference>
<evidence type="ECO:0000313" key="3">
    <source>
        <dbReference type="Proteomes" id="UP000027778"/>
    </source>
</evidence>
<proteinExistence type="predicted"/>
<sequence length="258" mass="28810">MFKLIQNELLKLHAKKGMYILIGVIAALEILGAFVMVKWGEVKDLKGTYLDYAMTDTGIVILFATIFGITIASRTITDEFQKGTIKQLLIRPRKRIMILFSKYVSVLLTMLFVIVAGTLIAMVIGAIIMDGGKTELTLGVLFKVFLYKLVSPFFFATLAFFLANVFRKSVLPLIIALFLFFLQGAISMMLMMFVKGVAKFFVFSHLDLSIYDSNKLISGGATPPFAEFNFTTSLLLVLAYFVVLLVASSTLFQKRDVL</sequence>
<accession>A0A073KMM8</accession>
<dbReference type="Proteomes" id="UP000027778">
    <property type="component" value="Unassembled WGS sequence"/>
</dbReference>
<feature type="transmembrane region" description="Helical" evidence="1">
    <location>
        <begin position="140"/>
        <end position="163"/>
    </location>
</feature>
<organism evidence="2 3">
    <name type="scientific">Bacillus gaemokensis</name>
    <dbReference type="NCBI Taxonomy" id="574375"/>
    <lineage>
        <taxon>Bacteria</taxon>
        <taxon>Bacillati</taxon>
        <taxon>Bacillota</taxon>
        <taxon>Bacilli</taxon>
        <taxon>Bacillales</taxon>
        <taxon>Bacillaceae</taxon>
        <taxon>Bacillus</taxon>
        <taxon>Bacillus cereus group</taxon>
    </lineage>
</organism>
<keyword evidence="1" id="KW-0812">Transmembrane</keyword>
<comment type="caution">
    <text evidence="2">The sequence shown here is derived from an EMBL/GenBank/DDBJ whole genome shotgun (WGS) entry which is preliminary data.</text>
</comment>
<dbReference type="STRING" id="574375.AZF08_16660"/>
<dbReference type="EMBL" id="JOTM01000014">
    <property type="protein sequence ID" value="KEK23628.1"/>
    <property type="molecule type" value="Genomic_DNA"/>
</dbReference>
<keyword evidence="1" id="KW-0472">Membrane</keyword>
<dbReference type="PANTHER" id="PTHR37305:SF1">
    <property type="entry name" value="MEMBRANE PROTEIN"/>
    <property type="match status" value="1"/>
</dbReference>
<feature type="transmembrane region" description="Helical" evidence="1">
    <location>
        <begin position="233"/>
        <end position="252"/>
    </location>
</feature>
<name>A0A073KMM8_9BACI</name>
<protein>
    <submittedName>
        <fullName evidence="2">ABC transporter permease</fullName>
    </submittedName>
</protein>
<feature type="transmembrane region" description="Helical" evidence="1">
    <location>
        <begin position="59"/>
        <end position="77"/>
    </location>
</feature>